<accession>A0A8X8B007</accession>
<dbReference type="EMBL" id="JAAMPC010000004">
    <property type="protein sequence ID" value="KAG2315912.1"/>
    <property type="molecule type" value="Genomic_DNA"/>
</dbReference>
<proteinExistence type="predicted"/>
<gene>
    <name evidence="1" type="ORF">Bca52824_019034</name>
</gene>
<keyword evidence="2" id="KW-1185">Reference proteome</keyword>
<protein>
    <submittedName>
        <fullName evidence="1">Uncharacterized protein</fullName>
    </submittedName>
</protein>
<comment type="caution">
    <text evidence="1">The sequence shown here is derived from an EMBL/GenBank/DDBJ whole genome shotgun (WGS) entry which is preliminary data.</text>
</comment>
<dbReference type="Proteomes" id="UP000886595">
    <property type="component" value="Unassembled WGS sequence"/>
</dbReference>
<dbReference type="AlphaFoldDB" id="A0A8X8B007"/>
<sequence length="59" mass="6869">MVSQETVEICQPLLVSESRRIDLVDSRIKDRIDGEQLETVVAFVRMRKKAWLGHQSRKS</sequence>
<reference evidence="1 2" key="1">
    <citation type="submission" date="2020-02" db="EMBL/GenBank/DDBJ databases">
        <authorList>
            <person name="Ma Q."/>
            <person name="Huang Y."/>
            <person name="Song X."/>
            <person name="Pei D."/>
        </authorList>
    </citation>
    <scope>NUCLEOTIDE SEQUENCE [LARGE SCALE GENOMIC DNA]</scope>
    <source>
        <strain evidence="1">Sxm20200214</strain>
        <tissue evidence="1">Leaf</tissue>
    </source>
</reference>
<name>A0A8X8B007_BRACI</name>
<evidence type="ECO:0000313" key="1">
    <source>
        <dbReference type="EMBL" id="KAG2315912.1"/>
    </source>
</evidence>
<organism evidence="1 2">
    <name type="scientific">Brassica carinata</name>
    <name type="common">Ethiopian mustard</name>
    <name type="synonym">Abyssinian cabbage</name>
    <dbReference type="NCBI Taxonomy" id="52824"/>
    <lineage>
        <taxon>Eukaryota</taxon>
        <taxon>Viridiplantae</taxon>
        <taxon>Streptophyta</taxon>
        <taxon>Embryophyta</taxon>
        <taxon>Tracheophyta</taxon>
        <taxon>Spermatophyta</taxon>
        <taxon>Magnoliopsida</taxon>
        <taxon>eudicotyledons</taxon>
        <taxon>Gunneridae</taxon>
        <taxon>Pentapetalae</taxon>
        <taxon>rosids</taxon>
        <taxon>malvids</taxon>
        <taxon>Brassicales</taxon>
        <taxon>Brassicaceae</taxon>
        <taxon>Brassiceae</taxon>
        <taxon>Brassica</taxon>
    </lineage>
</organism>
<evidence type="ECO:0000313" key="2">
    <source>
        <dbReference type="Proteomes" id="UP000886595"/>
    </source>
</evidence>